<feature type="transmembrane region" description="Helical" evidence="6">
    <location>
        <begin position="133"/>
        <end position="156"/>
    </location>
</feature>
<dbReference type="Proteomes" id="UP000818266">
    <property type="component" value="Unassembled WGS sequence"/>
</dbReference>
<dbReference type="InterPro" id="IPR020846">
    <property type="entry name" value="MFS_dom"/>
</dbReference>
<feature type="transmembrane region" description="Helical" evidence="6">
    <location>
        <begin position="318"/>
        <end position="336"/>
    </location>
</feature>
<evidence type="ECO:0000256" key="4">
    <source>
        <dbReference type="ARBA" id="ARBA00023136"/>
    </source>
</evidence>
<feature type="transmembrane region" description="Helical" evidence="6">
    <location>
        <begin position="196"/>
        <end position="215"/>
    </location>
</feature>
<dbReference type="AlphaFoldDB" id="A0A9E5JQT1"/>
<feature type="transmembrane region" description="Helical" evidence="6">
    <location>
        <begin position="380"/>
        <end position="401"/>
    </location>
</feature>
<feature type="domain" description="Major facilitator superfamily (MFS) profile" evidence="7">
    <location>
        <begin position="32"/>
        <end position="430"/>
    </location>
</feature>
<evidence type="ECO:0000259" key="7">
    <source>
        <dbReference type="PROSITE" id="PS50850"/>
    </source>
</evidence>
<dbReference type="InterPro" id="IPR005829">
    <property type="entry name" value="Sugar_transporter_CS"/>
</dbReference>
<feature type="transmembrane region" description="Helical" evidence="6">
    <location>
        <begin position="36"/>
        <end position="58"/>
    </location>
</feature>
<dbReference type="PANTHER" id="PTHR23528:SF1">
    <property type="entry name" value="MAJOR FACILITATOR SUPERFAMILY (MFS) PROFILE DOMAIN-CONTAINING PROTEIN"/>
    <property type="match status" value="1"/>
</dbReference>
<feature type="transmembrane region" description="Helical" evidence="6">
    <location>
        <begin position="168"/>
        <end position="190"/>
    </location>
</feature>
<feature type="region of interest" description="Disordered" evidence="5">
    <location>
        <begin position="1"/>
        <end position="26"/>
    </location>
</feature>
<keyword evidence="9" id="KW-1185">Reference proteome</keyword>
<dbReference type="Gene3D" id="1.20.1250.20">
    <property type="entry name" value="MFS general substrate transporter like domains"/>
    <property type="match status" value="2"/>
</dbReference>
<dbReference type="Pfam" id="PF07690">
    <property type="entry name" value="MFS_1"/>
    <property type="match status" value="1"/>
</dbReference>
<evidence type="ECO:0000256" key="3">
    <source>
        <dbReference type="ARBA" id="ARBA00022989"/>
    </source>
</evidence>
<dbReference type="SUPFAM" id="SSF103473">
    <property type="entry name" value="MFS general substrate transporter"/>
    <property type="match status" value="1"/>
</dbReference>
<accession>A0A9E5JQT1</accession>
<proteinExistence type="predicted"/>
<feature type="transmembrane region" description="Helical" evidence="6">
    <location>
        <begin position="285"/>
        <end position="306"/>
    </location>
</feature>
<evidence type="ECO:0000313" key="8">
    <source>
        <dbReference type="EMBL" id="NHF63972.1"/>
    </source>
</evidence>
<sequence>MTSTTNAGPESAGPEQAAPEVTDGSRPRIQGPLRRLLLWFLPGTLSIYVLWGAIPTILLPLQVEEIDPALKVANLALATTIGAFAAMVAQPIAGRISDRTRTRYGRRAPYLVGGALLGGLALIALGFSSSLMLITLCWVLVQISFNIVQGPFTAILPDRVPAAVRGTFAAVIGSMTMLGAIGGAILASSLAESIPVAYLLLAGFAIVVLTGFVIANPDRDNRGEPAQPFHVRSFLSTFWVNPIAHPDFFWAFTGRLLLYTGYFSVSGYLLYLLQDYIGLGEDAVGLVPLVTAAGLPAIVLSIAISGPWSDRVGRRKPFVVASSLLVGAALIVPWVWPTLEGMIAFSVLAGLGFGAFQAVDTALVSQVLPSEHAHGKDLGVVNIAATLPQTLAPAVAGSIVLLFGFAALFPFAMVLSVLGAIAVLPIRSVR</sequence>
<evidence type="ECO:0000256" key="2">
    <source>
        <dbReference type="ARBA" id="ARBA00022692"/>
    </source>
</evidence>
<feature type="transmembrane region" description="Helical" evidence="6">
    <location>
        <begin position="70"/>
        <end position="89"/>
    </location>
</feature>
<comment type="subcellular location">
    <subcellularLocation>
        <location evidence="1">Cell membrane</location>
        <topology evidence="1">Multi-pass membrane protein</topology>
    </subcellularLocation>
</comment>
<evidence type="ECO:0000313" key="9">
    <source>
        <dbReference type="Proteomes" id="UP000818266"/>
    </source>
</evidence>
<feature type="transmembrane region" description="Helical" evidence="6">
    <location>
        <begin position="110"/>
        <end position="127"/>
    </location>
</feature>
<dbReference type="GO" id="GO:0005886">
    <property type="term" value="C:plasma membrane"/>
    <property type="evidence" value="ECO:0007669"/>
    <property type="project" value="UniProtKB-SubCell"/>
</dbReference>
<feature type="transmembrane region" description="Helical" evidence="6">
    <location>
        <begin position="407"/>
        <end position="426"/>
    </location>
</feature>
<dbReference type="OrthoDB" id="7584869at2"/>
<name>A0A9E5JQT1_9MICO</name>
<dbReference type="GO" id="GO:0022857">
    <property type="term" value="F:transmembrane transporter activity"/>
    <property type="evidence" value="ECO:0007669"/>
    <property type="project" value="InterPro"/>
</dbReference>
<organism evidence="8 9">
    <name type="scientific">Microcella pacifica</name>
    <dbReference type="NCBI Taxonomy" id="2591847"/>
    <lineage>
        <taxon>Bacteria</taxon>
        <taxon>Bacillati</taxon>
        <taxon>Actinomycetota</taxon>
        <taxon>Actinomycetes</taxon>
        <taxon>Micrococcales</taxon>
        <taxon>Microbacteriaceae</taxon>
        <taxon>Microcella</taxon>
    </lineage>
</organism>
<dbReference type="EMBL" id="VIKT02000027">
    <property type="protein sequence ID" value="NHF63972.1"/>
    <property type="molecule type" value="Genomic_DNA"/>
</dbReference>
<dbReference type="RefSeq" id="WP_152584179.1">
    <property type="nucleotide sequence ID" value="NZ_JAVJPO010000022.1"/>
</dbReference>
<dbReference type="InterPro" id="IPR011701">
    <property type="entry name" value="MFS"/>
</dbReference>
<comment type="caution">
    <text evidence="8">The sequence shown here is derived from an EMBL/GenBank/DDBJ whole genome shotgun (WGS) entry which is preliminary data.</text>
</comment>
<dbReference type="PANTHER" id="PTHR23528">
    <property type="match status" value="1"/>
</dbReference>
<keyword evidence="2 6" id="KW-0812">Transmembrane</keyword>
<reference evidence="8 9" key="2">
    <citation type="submission" date="2020-03" db="EMBL/GenBank/DDBJ databases">
        <title>Chryseoglobus sp. isolated from a deep-sea seamount.</title>
        <authorList>
            <person name="Zhang D.-C."/>
        </authorList>
    </citation>
    <scope>NUCLEOTIDE SEQUENCE [LARGE SCALE GENOMIC DNA]</scope>
    <source>
        <strain evidence="8 9">KN1116</strain>
    </source>
</reference>
<dbReference type="InterPro" id="IPR036259">
    <property type="entry name" value="MFS_trans_sf"/>
</dbReference>
<reference evidence="8 9" key="1">
    <citation type="submission" date="2019-06" db="EMBL/GenBank/DDBJ databases">
        <authorList>
            <person name="De-Chao Zhang Q."/>
        </authorList>
    </citation>
    <scope>NUCLEOTIDE SEQUENCE [LARGE SCALE GENOMIC DNA]</scope>
    <source>
        <strain evidence="8 9">KN1116</strain>
    </source>
</reference>
<feature type="transmembrane region" description="Helical" evidence="6">
    <location>
        <begin position="342"/>
        <end position="368"/>
    </location>
</feature>
<evidence type="ECO:0000256" key="1">
    <source>
        <dbReference type="ARBA" id="ARBA00004651"/>
    </source>
</evidence>
<keyword evidence="3 6" id="KW-1133">Transmembrane helix</keyword>
<evidence type="ECO:0000256" key="6">
    <source>
        <dbReference type="SAM" id="Phobius"/>
    </source>
</evidence>
<keyword evidence="4 6" id="KW-0472">Membrane</keyword>
<dbReference type="PROSITE" id="PS50850">
    <property type="entry name" value="MFS"/>
    <property type="match status" value="1"/>
</dbReference>
<gene>
    <name evidence="8" type="ORF">FK219_012130</name>
</gene>
<protein>
    <submittedName>
        <fullName evidence="8">SLC45 family MFS transporter</fullName>
    </submittedName>
</protein>
<dbReference type="PROSITE" id="PS00216">
    <property type="entry name" value="SUGAR_TRANSPORT_1"/>
    <property type="match status" value="1"/>
</dbReference>
<evidence type="ECO:0000256" key="5">
    <source>
        <dbReference type="SAM" id="MobiDB-lite"/>
    </source>
</evidence>
<feature type="transmembrane region" description="Helical" evidence="6">
    <location>
        <begin position="256"/>
        <end position="273"/>
    </location>
</feature>